<organism evidence="2 3">
    <name type="scientific">Bifidobacterium ramosum</name>
    <dbReference type="NCBI Taxonomy" id="1798158"/>
    <lineage>
        <taxon>Bacteria</taxon>
        <taxon>Bacillati</taxon>
        <taxon>Actinomycetota</taxon>
        <taxon>Actinomycetes</taxon>
        <taxon>Bifidobacteriales</taxon>
        <taxon>Bifidobacteriaceae</taxon>
        <taxon>Bifidobacterium</taxon>
    </lineage>
</organism>
<feature type="domain" description="SLH" evidence="1">
    <location>
        <begin position="414"/>
        <end position="481"/>
    </location>
</feature>
<dbReference type="Pfam" id="PF00395">
    <property type="entry name" value="SLH"/>
    <property type="match status" value="1"/>
</dbReference>
<dbReference type="EMBL" id="WHZX01000003">
    <property type="protein sequence ID" value="NEG71814.1"/>
    <property type="molecule type" value="Genomic_DNA"/>
</dbReference>
<dbReference type="InterPro" id="IPR001119">
    <property type="entry name" value="SLH_dom"/>
</dbReference>
<dbReference type="OrthoDB" id="3233659at2"/>
<evidence type="ECO:0000313" key="2">
    <source>
        <dbReference type="EMBL" id="NEG71814.1"/>
    </source>
</evidence>
<name>A0A7K3TC92_9BIFI</name>
<sequence length="610" mass="64546">MVAGVACSHPLGKKAGMKKRTLRVAVALLVGMLTVHVPFAYADTAETAPASAVTFVYGTPSGPWYRDVRIGSASADDNAGGDTDGRLSAEDDAMVPSVAVTAHGLDAGVTYCANLNQFSDPRTYYSDGYDGSCAVADATGSAVFRIRLVAGTTDWETLSPYVHDGVIQLYAHVARKDGIVNGIAAPVASDMAGVSVPVASVSDLVTLAEPRLSVTDGVVTVRYDYRVHTALAKVVAGSCIAFDAFRMTDLMVTDKTNAQYLYLDTVDPLTNETAYCGGTDDADATSVTVSADTGKGSVTSVEPRTSETLPVADYRYRRLWVASHPSVVADGGNHMVSDSVQVTDTAAVADSRGTTVENAVRTVIRANRGVANEPLASVRASLQFRFRDGSYVALPFVAVTTDISQVADESLGKCTASFDDVTAATPHADDIRWLSCRGIAAGWTDAATGAAVFRGMSPVKRQDMAAFLYRLAGSPLFDETKADNPFVDVDDGTPHCKEVLWLAAAGIAEGWTEDDGSRTFRGDATVKRQDMAAFLRRFATYMGANPSLGNGMTFADVDAQTPHAEDIVWLARAGITTGWLTKNGAHEFRGGSMILRQDMAAFLRRVGSGV</sequence>
<feature type="domain" description="SLH" evidence="1">
    <location>
        <begin position="550"/>
        <end position="610"/>
    </location>
</feature>
<proteinExistence type="predicted"/>
<comment type="caution">
    <text evidence="2">The sequence shown here is derived from an EMBL/GenBank/DDBJ whole genome shotgun (WGS) entry which is preliminary data.</text>
</comment>
<evidence type="ECO:0000313" key="3">
    <source>
        <dbReference type="Proteomes" id="UP000469943"/>
    </source>
</evidence>
<reference evidence="2 3" key="1">
    <citation type="submission" date="2019-10" db="EMBL/GenBank/DDBJ databases">
        <title>Bifidobacterium from non-human primates.</title>
        <authorList>
            <person name="Modesto M."/>
        </authorList>
    </citation>
    <scope>NUCLEOTIDE SEQUENCE [LARGE SCALE GENOMIC DNA]</scope>
    <source>
        <strain evidence="2 3">TREM</strain>
    </source>
</reference>
<protein>
    <recommendedName>
        <fullName evidence="1">SLH domain-containing protein</fullName>
    </recommendedName>
</protein>
<dbReference type="AlphaFoldDB" id="A0A7K3TC92"/>
<gene>
    <name evidence="2" type="ORF">GFD24_06245</name>
</gene>
<evidence type="ECO:0000259" key="1">
    <source>
        <dbReference type="PROSITE" id="PS51272"/>
    </source>
</evidence>
<feature type="domain" description="SLH" evidence="1">
    <location>
        <begin position="482"/>
        <end position="549"/>
    </location>
</feature>
<dbReference type="Proteomes" id="UP000469943">
    <property type="component" value="Unassembled WGS sequence"/>
</dbReference>
<accession>A0A7K3TC92</accession>
<dbReference type="PROSITE" id="PS51272">
    <property type="entry name" value="SLH"/>
    <property type="match status" value="3"/>
</dbReference>